<evidence type="ECO:0000313" key="2">
    <source>
        <dbReference type="EMBL" id="MEK9511429.1"/>
    </source>
</evidence>
<dbReference type="EMBL" id="JBBWYZ010000005">
    <property type="protein sequence ID" value="MEK9511429.1"/>
    <property type="molecule type" value="Genomic_DNA"/>
</dbReference>
<gene>
    <name evidence="2" type="ORF">AAEJ74_06905</name>
</gene>
<dbReference type="PANTHER" id="PTHR43581:SF4">
    <property type="entry name" value="ATP_GTP PHOSPHATASE"/>
    <property type="match status" value="1"/>
</dbReference>
<name>A0ABU9EHM1_LIMFS</name>
<accession>A0ABU9EHM1</accession>
<organism evidence="2 3">
    <name type="scientific">Limnospira fusiformis PMC 851.14</name>
    <dbReference type="NCBI Taxonomy" id="2219512"/>
    <lineage>
        <taxon>Bacteria</taxon>
        <taxon>Bacillati</taxon>
        <taxon>Cyanobacteriota</taxon>
        <taxon>Cyanophyceae</taxon>
        <taxon>Oscillatoriophycideae</taxon>
        <taxon>Oscillatoriales</taxon>
        <taxon>Sirenicapillariaceae</taxon>
        <taxon>Limnospira</taxon>
    </lineage>
</organism>
<dbReference type="InterPro" id="IPR027417">
    <property type="entry name" value="P-loop_NTPase"/>
</dbReference>
<evidence type="ECO:0000259" key="1">
    <source>
        <dbReference type="Pfam" id="PF13304"/>
    </source>
</evidence>
<dbReference type="PANTHER" id="PTHR43581">
    <property type="entry name" value="ATP/GTP PHOSPHATASE"/>
    <property type="match status" value="1"/>
</dbReference>
<protein>
    <submittedName>
        <fullName evidence="2">AAA family ATPase</fullName>
    </submittedName>
</protein>
<sequence length="385" mass="43895">MKINQLQYYDEEYQWRLAPIDLLENCNLLVGVSGAGKTRILKSIYSLKAIANGASLNGVSWSVNFSTKDNHQYLWSGKFETKENLTLIDSDSEKKNPARILEETLQLNGDIIVNRTPENIIFQGSKTPKLSPFESVIELLKEEDIIIPIKQELDKIIITDSARDFDKIWRLPVSVFRKHENASLSVIKGSDLPIFIKLAIVYRILPQEFAKIKTTFISIFNNVEDIKVETLKDEDIPMALSRLLQEATMVSIKEKGVDKWIDNISSGMFKTLMYISELYLSPNDGVILIDEFENSLGVNCIEQVTELILTDRQSQFILTSHHPYIINNISPAYWKIVTRKGGLVTVKSAKDFHIPESRQKAFIDLINVLKDDELANNNNYHLISS</sequence>
<keyword evidence="3" id="KW-1185">Reference proteome</keyword>
<dbReference type="InterPro" id="IPR051396">
    <property type="entry name" value="Bact_Antivir_Def_Nuclease"/>
</dbReference>
<evidence type="ECO:0000313" key="3">
    <source>
        <dbReference type="Proteomes" id="UP001387447"/>
    </source>
</evidence>
<dbReference type="SUPFAM" id="SSF52540">
    <property type="entry name" value="P-loop containing nucleoside triphosphate hydrolases"/>
    <property type="match status" value="1"/>
</dbReference>
<reference evidence="2 3" key="1">
    <citation type="journal article" date="2024" name="Front. Microbiol.">
        <title>Transcriptomic insights into the dominance of two phototrophs throughout the water column of a tropical hypersaline-alkaline crater lake (Dziani Dzaha, Mayotte).</title>
        <authorList>
            <person name="Duperron S."/>
            <person name="Halary S."/>
            <person name="Bouly J.-P."/>
            <person name="Roussel T."/>
            <person name="Hugoni M."/>
            <person name="Bruto M."/>
            <person name="Oger P."/>
            <person name="Duval C."/>
            <person name="Woo A."/>
            <person name="Jezequiel D."/>
            <person name="Ader M."/>
            <person name="Leboulanger C."/>
            <person name="Agogue H."/>
            <person name="Grossi V."/>
            <person name="Trousselier M."/>
            <person name="Bernard C."/>
        </authorList>
    </citation>
    <scope>NUCLEOTIDE SEQUENCE [LARGE SCALE GENOMIC DNA]</scope>
    <source>
        <strain evidence="2 3">PMC 851.14</strain>
    </source>
</reference>
<dbReference type="Pfam" id="PF13304">
    <property type="entry name" value="AAA_21"/>
    <property type="match status" value="1"/>
</dbReference>
<comment type="caution">
    <text evidence="2">The sequence shown here is derived from an EMBL/GenBank/DDBJ whole genome shotgun (WGS) entry which is preliminary data.</text>
</comment>
<dbReference type="Proteomes" id="UP001387447">
    <property type="component" value="Unassembled WGS sequence"/>
</dbReference>
<proteinExistence type="predicted"/>
<feature type="domain" description="ATPase AAA-type core" evidence="1">
    <location>
        <begin position="27"/>
        <end position="327"/>
    </location>
</feature>
<dbReference type="Gene3D" id="3.40.50.300">
    <property type="entry name" value="P-loop containing nucleotide triphosphate hydrolases"/>
    <property type="match status" value="1"/>
</dbReference>
<dbReference type="RefSeq" id="WP_006624306.1">
    <property type="nucleotide sequence ID" value="NZ_JBBWYZ010000005.1"/>
</dbReference>
<dbReference type="InterPro" id="IPR003959">
    <property type="entry name" value="ATPase_AAA_core"/>
</dbReference>